<sequence>MNKQLLAESLSQIWKKRLALIEKRHVTPLQIYVALHELAIRLCEPFTVDQIVHQMSETFNVLQLNPSVLPSVIRREVKNTLFEGIAFGWYRCSNAYRFKASHVPPPKIQLDHKLNEERTNAEFLHDDDGRSKS</sequence>
<organism evidence="1 2">
    <name type="scientific">Romanomermis culicivorax</name>
    <name type="common">Nematode worm</name>
    <dbReference type="NCBI Taxonomy" id="13658"/>
    <lineage>
        <taxon>Eukaryota</taxon>
        <taxon>Metazoa</taxon>
        <taxon>Ecdysozoa</taxon>
        <taxon>Nematoda</taxon>
        <taxon>Enoplea</taxon>
        <taxon>Dorylaimia</taxon>
        <taxon>Mermithida</taxon>
        <taxon>Mermithoidea</taxon>
        <taxon>Mermithidae</taxon>
        <taxon>Romanomermis</taxon>
    </lineage>
</organism>
<accession>A0A915IX26</accession>
<protein>
    <submittedName>
        <fullName evidence="2">Uncharacterized protein</fullName>
    </submittedName>
</protein>
<reference evidence="2" key="1">
    <citation type="submission" date="2022-11" db="UniProtKB">
        <authorList>
            <consortium name="WormBaseParasite"/>
        </authorList>
    </citation>
    <scope>IDENTIFICATION</scope>
</reference>
<dbReference type="AlphaFoldDB" id="A0A915IX26"/>
<evidence type="ECO:0000313" key="2">
    <source>
        <dbReference type="WBParaSite" id="nRc.2.0.1.t18644-RA"/>
    </source>
</evidence>
<dbReference type="WBParaSite" id="nRc.2.0.1.t18644-RA">
    <property type="protein sequence ID" value="nRc.2.0.1.t18644-RA"/>
    <property type="gene ID" value="nRc.2.0.1.g18644"/>
</dbReference>
<dbReference type="Proteomes" id="UP000887565">
    <property type="component" value="Unplaced"/>
</dbReference>
<name>A0A915IX26_ROMCU</name>
<proteinExistence type="predicted"/>
<evidence type="ECO:0000313" key="1">
    <source>
        <dbReference type="Proteomes" id="UP000887565"/>
    </source>
</evidence>
<keyword evidence="1" id="KW-1185">Reference proteome</keyword>